<name>A0A368NSZ2_9GAMM</name>
<organism evidence="1 2">
    <name type="scientific">Corallincola holothuriorum</name>
    <dbReference type="NCBI Taxonomy" id="2282215"/>
    <lineage>
        <taxon>Bacteria</taxon>
        <taxon>Pseudomonadati</taxon>
        <taxon>Pseudomonadota</taxon>
        <taxon>Gammaproteobacteria</taxon>
        <taxon>Alteromonadales</taxon>
        <taxon>Psychromonadaceae</taxon>
        <taxon>Corallincola</taxon>
    </lineage>
</organism>
<gene>
    <name evidence="1" type="ORF">DU002_01110</name>
</gene>
<evidence type="ECO:0000313" key="2">
    <source>
        <dbReference type="Proteomes" id="UP000252558"/>
    </source>
</evidence>
<sequence length="86" mass="10267">MNKFKVRKSLTDKHLKRSLFTRVYESLKNIGLSAGDEQTKLDLAPYFLIFTTIFCLKSLDMRKLTQSRLWNEKFKKISCFFIVLRK</sequence>
<proteinExistence type="predicted"/>
<reference evidence="1 2" key="1">
    <citation type="submission" date="2018-07" db="EMBL/GenBank/DDBJ databases">
        <title>Corallincola holothuriorum sp. nov., a new facultative anaerobe isolated from sea cucumber Apostichopus japonicus.</title>
        <authorList>
            <person name="Xia H."/>
        </authorList>
    </citation>
    <scope>NUCLEOTIDE SEQUENCE [LARGE SCALE GENOMIC DNA]</scope>
    <source>
        <strain evidence="1 2">C4</strain>
    </source>
</reference>
<protein>
    <submittedName>
        <fullName evidence="1">Uncharacterized protein</fullName>
    </submittedName>
</protein>
<dbReference type="AlphaFoldDB" id="A0A368NSZ2"/>
<comment type="caution">
    <text evidence="1">The sequence shown here is derived from an EMBL/GenBank/DDBJ whole genome shotgun (WGS) entry which is preliminary data.</text>
</comment>
<dbReference type="Proteomes" id="UP000252558">
    <property type="component" value="Unassembled WGS sequence"/>
</dbReference>
<accession>A0A368NSZ2</accession>
<dbReference type="EMBL" id="QPID01000001">
    <property type="protein sequence ID" value="RCU52599.1"/>
    <property type="molecule type" value="Genomic_DNA"/>
</dbReference>
<keyword evidence="2" id="KW-1185">Reference proteome</keyword>
<evidence type="ECO:0000313" key="1">
    <source>
        <dbReference type="EMBL" id="RCU52599.1"/>
    </source>
</evidence>